<evidence type="ECO:0000259" key="3">
    <source>
        <dbReference type="PROSITE" id="PS51352"/>
    </source>
</evidence>
<dbReference type="PROSITE" id="PS51352">
    <property type="entry name" value="THIOREDOXIN_2"/>
    <property type="match status" value="1"/>
</dbReference>
<dbReference type="Proteomes" id="UP000505377">
    <property type="component" value="Chromosome"/>
</dbReference>
<dbReference type="GO" id="GO:0016209">
    <property type="term" value="F:antioxidant activity"/>
    <property type="evidence" value="ECO:0007669"/>
    <property type="project" value="InterPro"/>
</dbReference>
<gene>
    <name evidence="4" type="ORF">HOP40_20205</name>
</gene>
<evidence type="ECO:0000313" key="4">
    <source>
        <dbReference type="EMBL" id="QJY47843.1"/>
    </source>
</evidence>
<dbReference type="RefSeq" id="WP_172160901.1">
    <property type="nucleotide sequence ID" value="NZ_CP053564.1"/>
</dbReference>
<dbReference type="Gene3D" id="3.40.30.10">
    <property type="entry name" value="Glutaredoxin"/>
    <property type="match status" value="1"/>
</dbReference>
<dbReference type="GO" id="GO:0016491">
    <property type="term" value="F:oxidoreductase activity"/>
    <property type="evidence" value="ECO:0007669"/>
    <property type="project" value="InterPro"/>
</dbReference>
<evidence type="ECO:0000256" key="2">
    <source>
        <dbReference type="SAM" id="Phobius"/>
    </source>
</evidence>
<dbReference type="AlphaFoldDB" id="A0A6M6JKZ2"/>
<dbReference type="EMBL" id="CP053564">
    <property type="protein sequence ID" value="QJY47843.1"/>
    <property type="molecule type" value="Genomic_DNA"/>
</dbReference>
<dbReference type="InterPro" id="IPR000866">
    <property type="entry name" value="AhpC/TSA"/>
</dbReference>
<sequence>MSRNQTSGSRAEAASARRSVVGSARRSQRSRTPFVVAGSVVLALVALFAVYTSSTTGDAVASARYDVGDPGIGATAPDFVLPDVTVPAGGGPAPNVRLSDYRGETVLLYFHEGLGCQPCWDQIRDLESDPGLLASVGIDQLLTITSGPQDLIAQKMRDDGLAAPALADTDLAVSAQWEANRFGMMGNSRNGHTFVLVGPDGVIQWRADYGGPPNYTMYVPGSQLLDDLRATRQAG</sequence>
<dbReference type="Pfam" id="PF00578">
    <property type="entry name" value="AhpC-TSA"/>
    <property type="match status" value="1"/>
</dbReference>
<name>A0A6M6JKZ2_9PSEU</name>
<accession>A0A6M6JKZ2</accession>
<reference evidence="4 5" key="1">
    <citation type="submission" date="2020-05" db="EMBL/GenBank/DDBJ databases">
        <authorList>
            <person name="Mo P."/>
        </authorList>
    </citation>
    <scope>NUCLEOTIDE SEQUENCE [LARGE SCALE GENOMIC DNA]</scope>
    <source>
        <strain evidence="4 5">Gen01</strain>
    </source>
</reference>
<evidence type="ECO:0000256" key="1">
    <source>
        <dbReference type="SAM" id="MobiDB-lite"/>
    </source>
</evidence>
<dbReference type="KEGG" id="pbro:HOP40_20205"/>
<keyword evidence="2" id="KW-1133">Transmembrane helix</keyword>
<organism evidence="4 5">
    <name type="scientific">Pseudonocardia broussonetiae</name>
    <dbReference type="NCBI Taxonomy" id="2736640"/>
    <lineage>
        <taxon>Bacteria</taxon>
        <taxon>Bacillati</taxon>
        <taxon>Actinomycetota</taxon>
        <taxon>Actinomycetes</taxon>
        <taxon>Pseudonocardiales</taxon>
        <taxon>Pseudonocardiaceae</taxon>
        <taxon>Pseudonocardia</taxon>
    </lineage>
</organism>
<feature type="region of interest" description="Disordered" evidence="1">
    <location>
        <begin position="1"/>
        <end position="24"/>
    </location>
</feature>
<feature type="transmembrane region" description="Helical" evidence="2">
    <location>
        <begin position="34"/>
        <end position="52"/>
    </location>
</feature>
<protein>
    <submittedName>
        <fullName evidence="4">Redoxin domain-containing protein</fullName>
    </submittedName>
</protein>
<feature type="compositionally biased region" description="Low complexity" evidence="1">
    <location>
        <begin position="7"/>
        <end position="24"/>
    </location>
</feature>
<dbReference type="SUPFAM" id="SSF52833">
    <property type="entry name" value="Thioredoxin-like"/>
    <property type="match status" value="1"/>
</dbReference>
<keyword evidence="2" id="KW-0812">Transmembrane</keyword>
<evidence type="ECO:0000313" key="5">
    <source>
        <dbReference type="Proteomes" id="UP000505377"/>
    </source>
</evidence>
<keyword evidence="2" id="KW-0472">Membrane</keyword>
<dbReference type="InterPro" id="IPR013766">
    <property type="entry name" value="Thioredoxin_domain"/>
</dbReference>
<proteinExistence type="predicted"/>
<dbReference type="InterPro" id="IPR036249">
    <property type="entry name" value="Thioredoxin-like_sf"/>
</dbReference>
<keyword evidence="5" id="KW-1185">Reference proteome</keyword>
<feature type="domain" description="Thioredoxin" evidence="3">
    <location>
        <begin position="70"/>
        <end position="230"/>
    </location>
</feature>